<keyword evidence="4" id="KW-0597">Phosphoprotein</keyword>
<dbReference type="SUPFAM" id="SSF56801">
    <property type="entry name" value="Acetyl-CoA synthetase-like"/>
    <property type="match status" value="4"/>
</dbReference>
<feature type="domain" description="Carrier" evidence="5">
    <location>
        <begin position="1009"/>
        <end position="1083"/>
    </location>
</feature>
<dbReference type="CDD" id="cd05930">
    <property type="entry name" value="A_NRPS"/>
    <property type="match status" value="2"/>
</dbReference>
<dbReference type="Gene3D" id="1.10.1200.10">
    <property type="entry name" value="ACP-like"/>
    <property type="match status" value="4"/>
</dbReference>
<dbReference type="FunFam" id="3.40.50.12780:FF:000012">
    <property type="entry name" value="Non-ribosomal peptide synthetase"/>
    <property type="match status" value="3"/>
</dbReference>
<dbReference type="PANTHER" id="PTHR45527:SF1">
    <property type="entry name" value="FATTY ACID SYNTHASE"/>
    <property type="match status" value="1"/>
</dbReference>
<keyword evidence="3" id="KW-0596">Phosphopantetheine</keyword>
<dbReference type="Gene3D" id="3.30.300.30">
    <property type="match status" value="4"/>
</dbReference>
<dbReference type="GO" id="GO:0043041">
    <property type="term" value="P:amino acid activation for nonribosomal peptide biosynthetic process"/>
    <property type="evidence" value="ECO:0007669"/>
    <property type="project" value="TreeGrafter"/>
</dbReference>
<dbReference type="GO" id="GO:0005737">
    <property type="term" value="C:cytoplasm"/>
    <property type="evidence" value="ECO:0007669"/>
    <property type="project" value="TreeGrafter"/>
</dbReference>
<dbReference type="FunFam" id="3.30.300.30:FF:000010">
    <property type="entry name" value="Enterobactin synthetase component F"/>
    <property type="match status" value="4"/>
</dbReference>
<dbReference type="GO" id="GO:0003824">
    <property type="term" value="F:catalytic activity"/>
    <property type="evidence" value="ECO:0007669"/>
    <property type="project" value="InterPro"/>
</dbReference>
<dbReference type="RefSeq" id="WP_319074692.1">
    <property type="nucleotide sequence ID" value="NZ_JAWWMZ010000006.1"/>
</dbReference>
<dbReference type="CDD" id="cd17643">
    <property type="entry name" value="A_NRPS_Cytc1-like"/>
    <property type="match status" value="1"/>
</dbReference>
<dbReference type="GO" id="GO:0044550">
    <property type="term" value="P:secondary metabolite biosynthetic process"/>
    <property type="evidence" value="ECO:0007669"/>
    <property type="project" value="UniProtKB-ARBA"/>
</dbReference>
<organism evidence="6 7">
    <name type="scientific">Delftia acidovorans</name>
    <name type="common">Pseudomonas acidovorans</name>
    <name type="synonym">Comamonas acidovorans</name>
    <dbReference type="NCBI Taxonomy" id="80866"/>
    <lineage>
        <taxon>Bacteria</taxon>
        <taxon>Pseudomonadati</taxon>
        <taxon>Pseudomonadota</taxon>
        <taxon>Betaproteobacteria</taxon>
        <taxon>Burkholderiales</taxon>
        <taxon>Comamonadaceae</taxon>
        <taxon>Delftia</taxon>
    </lineage>
</organism>
<dbReference type="Gene3D" id="2.30.38.10">
    <property type="entry name" value="Luciferase, Domain 3"/>
    <property type="match status" value="3"/>
</dbReference>
<dbReference type="InterPro" id="IPR020806">
    <property type="entry name" value="PKS_PP-bd"/>
</dbReference>
<dbReference type="PANTHER" id="PTHR45527">
    <property type="entry name" value="NONRIBOSOMAL PEPTIDE SYNTHETASE"/>
    <property type="match status" value="1"/>
</dbReference>
<dbReference type="FunFam" id="1.10.1200.10:FF:000005">
    <property type="entry name" value="Nonribosomal peptide synthetase 1"/>
    <property type="match status" value="4"/>
</dbReference>
<dbReference type="InterPro" id="IPR025110">
    <property type="entry name" value="AMP-bd_C"/>
</dbReference>
<dbReference type="CDD" id="cd19544">
    <property type="entry name" value="E-C_NRPS"/>
    <property type="match status" value="2"/>
</dbReference>
<dbReference type="SMART" id="SM00823">
    <property type="entry name" value="PKS_PP"/>
    <property type="match status" value="3"/>
</dbReference>
<evidence type="ECO:0000313" key="6">
    <source>
        <dbReference type="EMBL" id="MDX4955368.1"/>
    </source>
</evidence>
<dbReference type="CDD" id="cd12117">
    <property type="entry name" value="A_NRPS_Srf_like"/>
    <property type="match status" value="1"/>
</dbReference>
<feature type="domain" description="Carrier" evidence="5">
    <location>
        <begin position="4217"/>
        <end position="4292"/>
    </location>
</feature>
<dbReference type="InterPro" id="IPR036736">
    <property type="entry name" value="ACP-like_sf"/>
</dbReference>
<dbReference type="SUPFAM" id="SSF47336">
    <property type="entry name" value="ACP-like"/>
    <property type="match status" value="4"/>
</dbReference>
<accession>A0AAJ2R4X4</accession>
<proteinExistence type="inferred from homology"/>
<comment type="cofactor">
    <cofactor evidence="1">
        <name>pantetheine 4'-phosphate</name>
        <dbReference type="ChEBI" id="CHEBI:47942"/>
    </cofactor>
</comment>
<dbReference type="Gene3D" id="3.30.559.30">
    <property type="entry name" value="Nonribosomal peptide synthetase, condensation domain"/>
    <property type="match status" value="4"/>
</dbReference>
<evidence type="ECO:0000259" key="5">
    <source>
        <dbReference type="PROSITE" id="PS50075"/>
    </source>
</evidence>
<dbReference type="Gene3D" id="3.40.50.980">
    <property type="match status" value="6"/>
</dbReference>
<dbReference type="Gene3D" id="3.40.50.12780">
    <property type="entry name" value="N-terminal domain of ligase-like"/>
    <property type="match status" value="1"/>
</dbReference>
<dbReference type="InterPro" id="IPR001242">
    <property type="entry name" value="Condensation_dom"/>
</dbReference>
<feature type="domain" description="Carrier" evidence="5">
    <location>
        <begin position="3150"/>
        <end position="3224"/>
    </location>
</feature>
<evidence type="ECO:0000313" key="7">
    <source>
        <dbReference type="Proteomes" id="UP001287445"/>
    </source>
</evidence>
<dbReference type="InterPro" id="IPR042099">
    <property type="entry name" value="ANL_N_sf"/>
</dbReference>
<comment type="caution">
    <text evidence="6">The sequence shown here is derived from an EMBL/GenBank/DDBJ whole genome shotgun (WGS) entry which is preliminary data.</text>
</comment>
<dbReference type="Gene3D" id="3.30.559.10">
    <property type="entry name" value="Chloramphenicol acetyltransferase-like domain"/>
    <property type="match status" value="4"/>
</dbReference>
<dbReference type="InterPro" id="IPR023213">
    <property type="entry name" value="CAT-like_dom_sf"/>
</dbReference>
<gene>
    <name evidence="6" type="ORF">SGN30_18280</name>
</gene>
<evidence type="ECO:0000256" key="2">
    <source>
        <dbReference type="ARBA" id="ARBA00006432"/>
    </source>
</evidence>
<dbReference type="InterPro" id="IPR045851">
    <property type="entry name" value="AMP-bd_C_sf"/>
</dbReference>
<dbReference type="GO" id="GO:0031177">
    <property type="term" value="F:phosphopantetheine binding"/>
    <property type="evidence" value="ECO:0007669"/>
    <property type="project" value="InterPro"/>
</dbReference>
<dbReference type="InterPro" id="IPR006162">
    <property type="entry name" value="Ppantetheine_attach_site"/>
</dbReference>
<dbReference type="NCBIfam" id="TIGR01733">
    <property type="entry name" value="AA-adenyl-dom"/>
    <property type="match status" value="4"/>
</dbReference>
<dbReference type="NCBIfam" id="NF003417">
    <property type="entry name" value="PRK04813.1"/>
    <property type="match status" value="4"/>
</dbReference>
<dbReference type="InterPro" id="IPR020845">
    <property type="entry name" value="AMP-binding_CS"/>
</dbReference>
<dbReference type="FunFam" id="2.30.38.10:FF:000001">
    <property type="entry name" value="Non-ribosomal peptide synthetase PvdI"/>
    <property type="match status" value="4"/>
</dbReference>
<dbReference type="PROSITE" id="PS50075">
    <property type="entry name" value="CARRIER"/>
    <property type="match status" value="4"/>
</dbReference>
<dbReference type="FunFam" id="3.40.50.980:FF:000002">
    <property type="entry name" value="Enterobactin synthetase component F"/>
    <property type="match status" value="2"/>
</dbReference>
<name>A0AAJ2R4X4_DELAC</name>
<dbReference type="InterPro" id="IPR000873">
    <property type="entry name" value="AMP-dep_synth/lig_dom"/>
</dbReference>
<evidence type="ECO:0000256" key="3">
    <source>
        <dbReference type="ARBA" id="ARBA00022450"/>
    </source>
</evidence>
<protein>
    <submittedName>
        <fullName evidence="6">Amino acid adenylation domain-containing protein</fullName>
    </submittedName>
</protein>
<evidence type="ECO:0000256" key="4">
    <source>
        <dbReference type="ARBA" id="ARBA00022553"/>
    </source>
</evidence>
<dbReference type="Pfam" id="PF00550">
    <property type="entry name" value="PP-binding"/>
    <property type="match status" value="4"/>
</dbReference>
<dbReference type="Pfam" id="PF00501">
    <property type="entry name" value="AMP-binding"/>
    <property type="match status" value="4"/>
</dbReference>
<dbReference type="PROSITE" id="PS00012">
    <property type="entry name" value="PHOSPHOPANTETHEINE"/>
    <property type="match status" value="3"/>
</dbReference>
<dbReference type="Pfam" id="PF00668">
    <property type="entry name" value="Condensation"/>
    <property type="match status" value="4"/>
</dbReference>
<dbReference type="InterPro" id="IPR010071">
    <property type="entry name" value="AA_adenyl_dom"/>
</dbReference>
<dbReference type="CDD" id="cd19531">
    <property type="entry name" value="LCL_NRPS-like"/>
    <property type="match status" value="2"/>
</dbReference>
<dbReference type="SUPFAM" id="SSF52777">
    <property type="entry name" value="CoA-dependent acyltransferases"/>
    <property type="match status" value="8"/>
</dbReference>
<comment type="similarity">
    <text evidence="2">Belongs to the ATP-dependent AMP-binding enzyme family.</text>
</comment>
<feature type="domain" description="Carrier" evidence="5">
    <location>
        <begin position="2083"/>
        <end position="2157"/>
    </location>
</feature>
<dbReference type="Pfam" id="PF13193">
    <property type="entry name" value="AMP-binding_C"/>
    <property type="match status" value="4"/>
</dbReference>
<dbReference type="PROSITE" id="PS00455">
    <property type="entry name" value="AMP_BINDING"/>
    <property type="match status" value="4"/>
</dbReference>
<dbReference type="InterPro" id="IPR009081">
    <property type="entry name" value="PP-bd_ACP"/>
</dbReference>
<dbReference type="FunFam" id="3.40.50.980:FF:000001">
    <property type="entry name" value="Non-ribosomal peptide synthetase"/>
    <property type="match status" value="4"/>
</dbReference>
<reference evidence="6" key="1">
    <citation type="submission" date="2023-11" db="EMBL/GenBank/DDBJ databases">
        <title>Identification and selenium tolerance of Delftia acidovorans R3-25.</title>
        <authorList>
            <person name="Zhang S."/>
            <person name="Liu Y."/>
            <person name="Guo Y."/>
        </authorList>
    </citation>
    <scope>NUCLEOTIDE SEQUENCE</scope>
    <source>
        <strain evidence="6">R3-25</strain>
    </source>
</reference>
<evidence type="ECO:0000256" key="1">
    <source>
        <dbReference type="ARBA" id="ARBA00001957"/>
    </source>
</evidence>
<dbReference type="EMBL" id="JAWWMZ010000006">
    <property type="protein sequence ID" value="MDX4955368.1"/>
    <property type="molecule type" value="Genomic_DNA"/>
</dbReference>
<sequence length="4316" mass="467204">MTQNQFDSIARKFALLPPEQQRLVYRKMRESGVDMRQLPIPPRTQASAQDGLPLSYAQLGQWLLWRMEPASSAYHIGTALKLCGALDTAALRESFQALIGAHESLRTVFDMDGQGLPYQRVLAQAEPDFVQENLGEAAPARQQALLEARCAQLARQPFDLGTGPLLRVRLFRLADDVHVLAIVMHHIVSDAWSLQLIVNALVDQYRARASGAVQALESAALQYADHALWQKSWLDAGESERQLAYWRDTLGNDSPLVELPADHPRQARPSYEAARHLACVPDNLARGLRERACEEGCTVFTLLLAAFQALLYRHTGLQHIRVGVPMAGRDHAQTQAMVGMFVNTVVIGTQVGGGSSLRHLVEQVRSAVTGAQSHQDLPYEQLVQALRPGQGTLFQVMFNHVHHDDAALARLPGLSVTPMEWGGQSAQVELALDILEGADGRLQMRFSYARELFEPDSVARWQAHYLSLLQALLHSPDQALGNLCLVDAEPLNRLQGWARGEGSRLTDGLVHELIARQAQAHPDAPAVIDGGATLSHGQLQHRVDRAARLLVAHGIGPDCRVGLALPPSADMIVGLLAIMKAGAAFVPLDLRHPPQRLAHMLMDSGATCLLTQPGQSPELDTVSLVLTLDAPMPAGARPAQPLPAVHADSLAYVIYTSGSSGRPKGVAVSHGALAMHIQAMREFHGMQRQDCGLLFASVGFDAACEQWMVPLASGAAVLTGDARAWTAREFVARTAEAGVSALDLPLGYLRLLADELGCPLELPRLERCIIGGEALPTQGLSLARRMFPGARIFNAYGPTEAVVTPSISDVSEVIDVGAHAPIGRPVGEREAWVLDADMQPVAPGMAGELYLGGQGLARGYLGMPALSAERFVAHPLGEPGSRLYRSGDLARWRADGQLEFLGRVDQQIKLRGLRIEPGEIEAVLLAQPGVREAVVMADAVGARLVAYVSALAGQTVQAESLRAQLVHVLPDYMVPGAVVVLDRLPLTVNGKIDQKALPAPVQASVTWEAPQGAQEEMLAGIWAGLLEAGRIGRQDHFFELGGHSLLAIQVVERLQRAGWQAEARDLFRQPRLQDFALTLRPAQQAQEDGAAAASGVPEGCERLESSMLPLVALQPGHLRAMEAAIPGGAANIQDAYPLTPLQEGILFHHLVQSRGDSYVTHCLLGFDSKARLLAFVEGLNQCIARHDILRTAVLWEGLPQPVQVVCRQAPLRLEWLPEGDGPVTVEQRLAALVDPAEFRLDVRQAPMVRAIAAFDPAHQRWLLQLPSHHLVMDHTALELLVGEVGLIHQGRPDLLPAPIPFRRFVQLARDEAALQGHQAFFSKLLGDVDQPTAPFGLLTLQEPVAEHRLALDAGLARALHGCARGRQVNPATLFHLAWALVLARVSGTQDVVFGTVLFGRMQAAQDMGRAVGMFINTLPVRLRLGGADLDGLLRQTRDCLAGLLAHEHAPLSLALKCSGLPGTTPLFSSLLNYRYGQGGDGAPAGWEGISVLSARERTTYPVAMSVNDQGGGFTLAAQAADADHARRLCLYLEQALQAMVQALAEGGRTRACGLDLLPPQELLQLQRWSTNTRRFDEGPPVHRMFEARAAQAPEAIALVCADQVLCYGELNHRANRLAHALMARGVGPESRVGIAMERSIGMVVALLAVLKAGAAYVPLDPDYPAERLRYMVDDSGIALLLTHGHLGARMPQWPEAVQVMELDEPAPEEAGSANPDPALSSENLVYVIYTSGSTGRPKGAANRHGSLRNRLLWMQQAYGLQPSDVVLQKTPFGFDVSVWEFFWPLMHGARLVLAGPGEHRDPERLAELIERHGVTTLHFVPSMLQAFLQHADLARCASLQRIFCSGEALPAEAQAGVFAGLPQAGLFNLYGPTEAAIDVTHWSCRDDGRSQVPIGRPISQTGAHVLDADLGPAPVGVAGELYLSGANLARGYLHRPALSAERFVASPFGDGERLYRTGDLVRWRVDGELEYLGRIDQQVKIRGLRIELGEVEAQLLAQPQVQEAVAVARQGAGGMRLVGYVSARPGQAIDVQALRAALARTLPEYMVPALIVQLDAMPLNANGKLDRKALPEPDAQADAGHEAPQGPVEQTLARVWAQVLGIERVGRQDNFFALGGDSILSLRVAALARQRGLQVSPAQIFENQSLAAVAQALGDGRLPSLEGIARHAPQPVRAPSSAEARQWFLWRLEPDSSAYHIAATWTLRGALDREALRRSFAALALRHEALRTVFPQGPSGQPQAVVLEGAQPDLRVIDLTVVPQPQRRADAAAELQRLAGTTFDLAADPPWRVSLLALGPDEHRLAVVMHHIISDGQSMQILVQELLALYLAGVQAAPPAEGAGAPPLAPPLCYADYAAWQRGWMGSAEHARQLRYWQDQLGGEHPLLQLPVDHPRRADGRYEAGEWQFELPDTLARQLHAVARAQGTTLFTVLLTGLQILLYRYSGQQDIRVGVPIANRHRPGAEGIVGLLVNTQVLRGQVHDGLTLDEALARAGETVRGALANQDLPFEQLVEVLQPQRQLGTHALFQVVHNHQRAQAMEEARSLPGLVVEDAASGTRAAQFELALDSTELVDGSIHLSLVHAVELFDRASMERMAGHYVRVLQALADDGAQEVGSLPLLGEDERQALLRQAPAAIALRAAGCLHGRVESQARCQPQAPALRSEGHTLSYAQLNAEANRLAHRLIALGVRPESRVGIAMQRSVEMVVGLLAILKAGGAYVPLDPDYPADRLAHMVEDSGIALVLTQAAVRDRIPGTESLQLLEIDTLDLSAESDADPQVQVSADSLAYVIYTSGSTGRPKGAQLSHRNVARLLDATEAWFSFGPDDVWTLFHSYAFDFSVWEIFGALCTGGRLVVVPYWVSRSPQDFLALLRAECVTVLNQTPSAFGQLVHAVEQDEEGGSGLSLRHVVFGGEALEPESLRPWFDRFGDESPRLINMYGITETTVHVTYREITKTDLDGGRSPVGTAIPDLGLYVLDGSLNLLPQGVAGELFVAGAGLARGYLNRQGLSAERFIANPFTDDGSRLYRTGDLVRWNAQGELEYLGRVDQQVKIRGFRIELGEVQAQLVAQPEVREAVVLAKEGPGGARLVAYVSLNEEVEDGLLKERLGQGLPDYMVPSAIVVLDALPLTANGKVDRKALPEPETAGAQEYEAPKGELEEALARIWAEVLGVQRVGRHDGFFELGGHSLLALGLLERVRALGLGVQVRTLFQHPRLADFAQALGREQGQLQGQVQIEVPANLIPEDCTAITPQMLTLVDIDAAEIAGIEAAVPGGAANIQDIYPLAPLQEGILFHHMLNADSDAYVTSHVLAFDSRQRLERFVASFNEVIARHDILRTAVLWEGLGEPVQVVYRHAQLQPEWSAADAQQPHPRIDVRQAPMARALAGSRAQDGRWLLRLLCHHLVIDHQTLELLVHEIALIQQGRRELLSAPLPFRRFVAHARRGVGEAEHRAFFTALLGDVTEPTAPYGLLDVQGDGGAVQEARLRLDNGLAGRIRQQARRSGVSSAALFHLAWALVLGRATGRDDVVFGTVLFGRMQGGRGAERAVGLFINTLPVRLQLGARSVRQCLDDTHALLAQLLHHEHASLSLIQRCSGLAGGLPLFSALFNYRYGAQGSQDTAPAWEGMDMLESRERSNYPFGMSVDEQGSAFTLAAQVAQPADALRVCEDLRDALEQLVQALQQAPQTPVCELALGREAEHRRLLDWGDNRAGEVHDATVHGLFEAQARRQPDALALAGDGRPWTYGELNRHANRLAHRLMALGVGPEVRVGILFERCADMVVALLAVLKAGGAYVPLDPQWPDGRTGAMCEDARLRLVLTHECWLGRPVGDAGLRWLALDAPDPCVWPDHDPARALHGQGLAYLMYTSGSTGRPKGTEIAHQSICRLVRDADCARLGTGLRMLQFAPLAFDASTFEIWGALCNGGTLVQAPPGRVSFQDLAAFMERHDVRCAWLTAALFNRMLESHPEALARLDQLLSGGEAMSVHHARQALEIMGTTALINGYGPTECTTFAVCGRVEVGDVQGACVPLGRPVRQTLVRVLDAAMQPVPAGVVGELYLGGAGLARGYLGCAGLTAERFVADPLSQEGRRLYRTGDLARWRADGRIEYLGRADLQMKVRGYRIEAGEIEAGLLAQPGVREAAVVSRPGAGGTRLLAYVVAQAGHVADPEGLRLQLSALLPDYMVPNAIVGLDALPLNANGKLDRRALPEPDLGGGPSHDVPRGETERRLAAIWSAVLGVAQVGRGDNFFELGGHSMAVLDVQARVGRQFSVQLPLRACFESRCLADMALLVEQTLGAADAGKAADLQKMASLLEELDLE</sequence>
<dbReference type="Proteomes" id="UP001287445">
    <property type="component" value="Unassembled WGS sequence"/>
</dbReference>